<dbReference type="AlphaFoldDB" id="A0L3X4"/>
<dbReference type="GO" id="GO:0005840">
    <property type="term" value="C:ribosome"/>
    <property type="evidence" value="ECO:0007669"/>
    <property type="project" value="TreeGrafter"/>
</dbReference>
<dbReference type="GO" id="GO:0005829">
    <property type="term" value="C:cytosol"/>
    <property type="evidence" value="ECO:0007669"/>
    <property type="project" value="TreeGrafter"/>
</dbReference>
<dbReference type="Gene3D" id="2.30.30.220">
    <property type="entry name" value="SspB-like"/>
    <property type="match status" value="1"/>
</dbReference>
<dbReference type="GO" id="GO:0045732">
    <property type="term" value="P:positive regulation of protein catabolic process"/>
    <property type="evidence" value="ECO:0007669"/>
    <property type="project" value="TreeGrafter"/>
</dbReference>
<evidence type="ECO:0000256" key="1">
    <source>
        <dbReference type="SAM" id="MobiDB-lite"/>
    </source>
</evidence>
<name>A0L3X4_MAGMM</name>
<dbReference type="HOGENOM" id="CLU_127054_0_0_5"/>
<dbReference type="InterPro" id="IPR007481">
    <property type="entry name" value="SspB"/>
</dbReference>
<dbReference type="SUPFAM" id="SSF101738">
    <property type="entry name" value="SspB-like"/>
    <property type="match status" value="1"/>
</dbReference>
<evidence type="ECO:0000313" key="3">
    <source>
        <dbReference type="Proteomes" id="UP000002586"/>
    </source>
</evidence>
<gene>
    <name evidence="2" type="ordered locus">Mmc1_0140</name>
</gene>
<keyword evidence="3" id="KW-1185">Reference proteome</keyword>
<dbReference type="RefSeq" id="WP_011711840.1">
    <property type="nucleotide sequence ID" value="NC_008576.1"/>
</dbReference>
<reference evidence="2 3" key="2">
    <citation type="journal article" date="2012" name="Int. J. Syst. Evol. Microbiol.">
        <title>Magnetococcus marinus gen. nov., sp. nov., a marine, magnetotactic bacterium that represents a novel lineage (Magnetococcaceae fam. nov.; Magnetococcales ord. nov.) at the base of the Alphaproteobacteria.</title>
        <authorList>
            <person name="Bazylinski D.A."/>
            <person name="Williams T.J."/>
            <person name="Lefevre C.T."/>
            <person name="Berg R.J."/>
            <person name="Zhang C.L."/>
            <person name="Bowser S.S."/>
            <person name="Dean A.J."/>
            <person name="Beveridge T.J."/>
        </authorList>
    </citation>
    <scope>NUCLEOTIDE SEQUENCE [LARGE SCALE GENOMIC DNA]</scope>
    <source>
        <strain evidence="3">ATCC BAA-1437 / JCM 17883 / MC-1</strain>
    </source>
</reference>
<organism evidence="2 3">
    <name type="scientific">Magnetococcus marinus (strain ATCC BAA-1437 / JCM 17883 / MC-1)</name>
    <dbReference type="NCBI Taxonomy" id="156889"/>
    <lineage>
        <taxon>Bacteria</taxon>
        <taxon>Pseudomonadati</taxon>
        <taxon>Pseudomonadota</taxon>
        <taxon>Magnetococcia</taxon>
        <taxon>Magnetococcales</taxon>
        <taxon>Magnetococcaceae</taxon>
        <taxon>Magnetococcus</taxon>
    </lineage>
</organism>
<dbReference type="PANTHER" id="PTHR37486">
    <property type="entry name" value="STRINGENT STARVATION PROTEIN B"/>
    <property type="match status" value="1"/>
</dbReference>
<accession>A0L3X4</accession>
<dbReference type="Proteomes" id="UP000002586">
    <property type="component" value="Chromosome"/>
</dbReference>
<proteinExistence type="predicted"/>
<dbReference type="STRING" id="156889.Mmc1_0140"/>
<dbReference type="OrthoDB" id="9800412at2"/>
<sequence>MVTTDQPSKPDIIRYLLEQEGRVMLCVDATQERVEVPRRFANDNSLRLVLNRQMPQTIHVGEDALESELRFGGIPHYCIIPYETLWGAFNPDTGHGMLWPDTMPNEVRQNYWLSQALRQEGGFEMPEGALKQLQKLREEQAAASGRPQLQVVPSDGPASPPAHPTDQEPPPERRKPTLRLVK</sequence>
<dbReference type="eggNOG" id="COG2969">
    <property type="taxonomic scope" value="Bacteria"/>
</dbReference>
<protein>
    <recommendedName>
        <fullName evidence="4">Stringent starvation protein B</fullName>
    </recommendedName>
</protein>
<feature type="region of interest" description="Disordered" evidence="1">
    <location>
        <begin position="137"/>
        <end position="182"/>
    </location>
</feature>
<dbReference type="PANTHER" id="PTHR37486:SF1">
    <property type="entry name" value="STRINGENT STARVATION PROTEIN B"/>
    <property type="match status" value="1"/>
</dbReference>
<dbReference type="InterPro" id="IPR036760">
    <property type="entry name" value="SspB-like_sf"/>
</dbReference>
<dbReference type="KEGG" id="mgm:Mmc1_0140"/>
<evidence type="ECO:0000313" key="2">
    <source>
        <dbReference type="EMBL" id="ABK42667.1"/>
    </source>
</evidence>
<evidence type="ECO:0008006" key="4">
    <source>
        <dbReference type="Google" id="ProtNLM"/>
    </source>
</evidence>
<dbReference type="Pfam" id="PF04386">
    <property type="entry name" value="SspB"/>
    <property type="match status" value="1"/>
</dbReference>
<reference evidence="3" key="1">
    <citation type="journal article" date="2009" name="Appl. Environ. Microbiol.">
        <title>Complete genome sequence of the chemolithoautotrophic marine magnetotactic coccus strain MC-1.</title>
        <authorList>
            <person name="Schubbe S."/>
            <person name="Williams T.J."/>
            <person name="Xie G."/>
            <person name="Kiss H.E."/>
            <person name="Brettin T.S."/>
            <person name="Martinez D."/>
            <person name="Ross C.A."/>
            <person name="Schuler D."/>
            <person name="Cox B.L."/>
            <person name="Nealson K.H."/>
            <person name="Bazylinski D.A."/>
        </authorList>
    </citation>
    <scope>NUCLEOTIDE SEQUENCE [LARGE SCALE GENOMIC DNA]</scope>
    <source>
        <strain evidence="3">ATCC BAA-1437 / JCM 17883 / MC-1</strain>
    </source>
</reference>
<dbReference type="EMBL" id="CP000471">
    <property type="protein sequence ID" value="ABK42667.1"/>
    <property type="molecule type" value="Genomic_DNA"/>
</dbReference>